<name>A0ABS1UDY1_9PROT</name>
<reference evidence="1 2" key="1">
    <citation type="submission" date="2021-01" db="EMBL/GenBank/DDBJ databases">
        <title>Belnapia mucosa sp. nov. and Belnapia arida sp. nov., isolated from the Tabernas Desert (Almeria, Spain).</title>
        <authorList>
            <person name="Molina-Menor E."/>
            <person name="Vidal-Verdu A."/>
            <person name="Calonge A."/>
            <person name="Satari L."/>
            <person name="Pereto J."/>
            <person name="Porcar M."/>
        </authorList>
    </citation>
    <scope>NUCLEOTIDE SEQUENCE [LARGE SCALE GENOMIC DNA]</scope>
    <source>
        <strain evidence="1 2">T18</strain>
    </source>
</reference>
<dbReference type="Proteomes" id="UP000660885">
    <property type="component" value="Unassembled WGS sequence"/>
</dbReference>
<keyword evidence="2" id="KW-1185">Reference proteome</keyword>
<proteinExistence type="predicted"/>
<dbReference type="EMBL" id="JAETWB010000063">
    <property type="protein sequence ID" value="MBL6082360.1"/>
    <property type="molecule type" value="Genomic_DNA"/>
</dbReference>
<evidence type="ECO:0000313" key="1">
    <source>
        <dbReference type="EMBL" id="MBL6082360.1"/>
    </source>
</evidence>
<evidence type="ECO:0000313" key="2">
    <source>
        <dbReference type="Proteomes" id="UP000660885"/>
    </source>
</evidence>
<comment type="caution">
    <text evidence="1">The sequence shown here is derived from an EMBL/GenBank/DDBJ whole genome shotgun (WGS) entry which is preliminary data.</text>
</comment>
<protein>
    <submittedName>
        <fullName evidence="1">Uncharacterized protein</fullName>
    </submittedName>
</protein>
<sequence length="52" mass="5612">MEVDRRQALPRIVSNFYLLHVRYLAAAAAAQAVGDQQPKTDACLILGSAEIG</sequence>
<organism evidence="1 2">
    <name type="scientific">Belnapia arida</name>
    <dbReference type="NCBI Taxonomy" id="2804533"/>
    <lineage>
        <taxon>Bacteria</taxon>
        <taxon>Pseudomonadati</taxon>
        <taxon>Pseudomonadota</taxon>
        <taxon>Alphaproteobacteria</taxon>
        <taxon>Acetobacterales</taxon>
        <taxon>Roseomonadaceae</taxon>
        <taxon>Belnapia</taxon>
    </lineage>
</organism>
<accession>A0ABS1UDY1</accession>
<gene>
    <name evidence="1" type="ORF">JMJ56_30790</name>
</gene>